<dbReference type="Proteomes" id="UP000295124">
    <property type="component" value="Unassembled WGS sequence"/>
</dbReference>
<dbReference type="AlphaFoldDB" id="A0A4V2YLU2"/>
<evidence type="ECO:0000313" key="2">
    <source>
        <dbReference type="EMBL" id="TDD48037.1"/>
    </source>
</evidence>
<gene>
    <name evidence="2" type="ORF">E1263_33745</name>
</gene>
<protein>
    <submittedName>
        <fullName evidence="2">Uncharacterized protein</fullName>
    </submittedName>
</protein>
<keyword evidence="1" id="KW-0812">Transmembrane</keyword>
<comment type="caution">
    <text evidence="2">The sequence shown here is derived from an EMBL/GenBank/DDBJ whole genome shotgun (WGS) entry which is preliminary data.</text>
</comment>
<keyword evidence="1" id="KW-1133">Transmembrane helix</keyword>
<dbReference type="OrthoDB" id="3819041at2"/>
<organism evidence="2 3">
    <name type="scientific">Kribbella antibiotica</name>
    <dbReference type="NCBI Taxonomy" id="190195"/>
    <lineage>
        <taxon>Bacteria</taxon>
        <taxon>Bacillati</taxon>
        <taxon>Actinomycetota</taxon>
        <taxon>Actinomycetes</taxon>
        <taxon>Propionibacteriales</taxon>
        <taxon>Kribbellaceae</taxon>
        <taxon>Kribbella</taxon>
    </lineage>
</organism>
<feature type="transmembrane region" description="Helical" evidence="1">
    <location>
        <begin position="20"/>
        <end position="37"/>
    </location>
</feature>
<reference evidence="2 3" key="1">
    <citation type="submission" date="2019-03" db="EMBL/GenBank/DDBJ databases">
        <title>Draft genome sequences of novel Actinobacteria.</title>
        <authorList>
            <person name="Sahin N."/>
            <person name="Ay H."/>
            <person name="Saygin H."/>
        </authorList>
    </citation>
    <scope>NUCLEOTIDE SEQUENCE [LARGE SCALE GENOMIC DNA]</scope>
    <source>
        <strain evidence="2 3">JCM 13523</strain>
    </source>
</reference>
<keyword evidence="1" id="KW-0472">Membrane</keyword>
<accession>A0A4V2YLU2</accession>
<dbReference type="RefSeq" id="WP_132174865.1">
    <property type="nucleotide sequence ID" value="NZ_SMKX01000144.1"/>
</dbReference>
<evidence type="ECO:0000256" key="1">
    <source>
        <dbReference type="SAM" id="Phobius"/>
    </source>
</evidence>
<evidence type="ECO:0000313" key="3">
    <source>
        <dbReference type="Proteomes" id="UP000295124"/>
    </source>
</evidence>
<sequence>MYETMEYGGPPRPPRRGPSYWLIGAIVGALAVGWLVVSEPVRDAQPEKPAVVPTPIELGGTTTGQARELSAALTALKLECSVQFTSSDGGLAGCFQRLDGGLTSAEVRFQYRSDGTVTGIDARAEGPVNGHDVTALKPLVAATAGVVFPADQEAALRVAGTNSSKFDGSWGSYRTEIAAGPALFVAGKFGAAPVDPQQRAATTTTDAAELGFKDLGFKCSDNDCVSTKGQVTIPFDDMGPEGIRYLRLSTLGQTNYESFSLLVEATFNVVHGPGTEEVREWIIKHSETGSHTGYVAGWRVQLVVYGGTGGLEVSMSTDYPWTTPDQ</sequence>
<keyword evidence="3" id="KW-1185">Reference proteome</keyword>
<name>A0A4V2YLU2_9ACTN</name>
<proteinExistence type="predicted"/>
<dbReference type="EMBL" id="SMKX01000144">
    <property type="protein sequence ID" value="TDD48037.1"/>
    <property type="molecule type" value="Genomic_DNA"/>
</dbReference>